<evidence type="ECO:0000313" key="1">
    <source>
        <dbReference type="EMBL" id="TQD90232.1"/>
    </source>
</evidence>
<protein>
    <submittedName>
        <fullName evidence="1">Uncharacterized protein</fullName>
    </submittedName>
</protein>
<organism evidence="1 2">
    <name type="scientific">Malus baccata</name>
    <name type="common">Siberian crab apple</name>
    <name type="synonym">Pyrus baccata</name>
    <dbReference type="NCBI Taxonomy" id="106549"/>
    <lineage>
        <taxon>Eukaryota</taxon>
        <taxon>Viridiplantae</taxon>
        <taxon>Streptophyta</taxon>
        <taxon>Embryophyta</taxon>
        <taxon>Tracheophyta</taxon>
        <taxon>Spermatophyta</taxon>
        <taxon>Magnoliopsida</taxon>
        <taxon>eudicotyledons</taxon>
        <taxon>Gunneridae</taxon>
        <taxon>Pentapetalae</taxon>
        <taxon>rosids</taxon>
        <taxon>fabids</taxon>
        <taxon>Rosales</taxon>
        <taxon>Rosaceae</taxon>
        <taxon>Amygdaloideae</taxon>
        <taxon>Maleae</taxon>
        <taxon>Malus</taxon>
    </lineage>
</organism>
<keyword evidence="2" id="KW-1185">Reference proteome</keyword>
<dbReference type="AlphaFoldDB" id="A0A540LVC4"/>
<name>A0A540LVC4_MALBA</name>
<reference evidence="1 2" key="1">
    <citation type="journal article" date="2019" name="G3 (Bethesda)">
        <title>Sequencing of a Wild Apple (Malus baccata) Genome Unravels the Differences Between Cultivated and Wild Apple Species Regarding Disease Resistance and Cold Tolerance.</title>
        <authorList>
            <person name="Chen X."/>
        </authorList>
    </citation>
    <scope>NUCLEOTIDE SEQUENCE [LARGE SCALE GENOMIC DNA]</scope>
    <source>
        <strain evidence="2">cv. Shandingzi</strain>
        <tissue evidence="1">Leaves</tissue>
    </source>
</reference>
<accession>A0A540LVC4</accession>
<proteinExistence type="predicted"/>
<comment type="caution">
    <text evidence="1">The sequence shown here is derived from an EMBL/GenBank/DDBJ whole genome shotgun (WGS) entry which is preliminary data.</text>
</comment>
<evidence type="ECO:0000313" key="2">
    <source>
        <dbReference type="Proteomes" id="UP000315295"/>
    </source>
</evidence>
<dbReference type="Proteomes" id="UP000315295">
    <property type="component" value="Unassembled WGS sequence"/>
</dbReference>
<sequence>MVTIYVGEGIEELERAVKMTRFLLEQGTSLQEMVLVVPQSNANNLDTWKDKTGLTEGFRPASTHVKILITALSSRRRAS</sequence>
<dbReference type="EMBL" id="VIEB01000458">
    <property type="protein sequence ID" value="TQD90232.1"/>
    <property type="molecule type" value="Genomic_DNA"/>
</dbReference>
<gene>
    <name evidence="1" type="ORF">C1H46_024260</name>
</gene>